<proteinExistence type="predicted"/>
<dbReference type="PANTHER" id="PTHR33356">
    <property type="entry name" value="TIP41-LIKE PROTEIN"/>
    <property type="match status" value="1"/>
</dbReference>
<dbReference type="Proteomes" id="UP000235220">
    <property type="component" value="Chromosome 8"/>
</dbReference>
<feature type="compositionally biased region" description="Basic residues" evidence="1">
    <location>
        <begin position="46"/>
        <end position="57"/>
    </location>
</feature>
<dbReference type="OrthoDB" id="1931548at2759"/>
<dbReference type="Gramene" id="Jr08_13460_p1">
    <property type="protein sequence ID" value="cds.Jr08_13460_p1"/>
    <property type="gene ID" value="Jr08_13460"/>
</dbReference>
<evidence type="ECO:0000256" key="1">
    <source>
        <dbReference type="SAM" id="MobiDB-lite"/>
    </source>
</evidence>
<dbReference type="STRING" id="51240.A0A2I4GKG3"/>
<evidence type="ECO:0000313" key="2">
    <source>
        <dbReference type="Proteomes" id="UP000235220"/>
    </source>
</evidence>
<evidence type="ECO:0000313" key="3">
    <source>
        <dbReference type="RefSeq" id="XP_018844390.2"/>
    </source>
</evidence>
<feature type="compositionally biased region" description="Low complexity" evidence="1">
    <location>
        <begin position="1"/>
        <end position="13"/>
    </location>
</feature>
<keyword evidence="2" id="KW-1185">Reference proteome</keyword>
<sequence length="215" mass="24064">MAAEYGEAGFGEAKLCLPSHDRDVPDKAGDRKEHRRQRLLIQYYHHQPHGQHHRRRSSPPEPFPQILCPDHHEQHLKSSGRPPHDHRPKLGTNGASGGPGMQAFFLESAGRRSCGTGVFLPQRTGTNVPQSSQKPACSPVLLPNRVVQALNLNVHALGLHMSAPRKDNKCNHKGRDCISNKKKNGKELPAQYCNYVIAQNRSSSPEIFLPKEWTY</sequence>
<feature type="region of interest" description="Disordered" evidence="1">
    <location>
        <begin position="1"/>
        <end position="34"/>
    </location>
</feature>
<feature type="compositionally biased region" description="Basic and acidic residues" evidence="1">
    <location>
        <begin position="19"/>
        <end position="32"/>
    </location>
</feature>
<protein>
    <submittedName>
        <fullName evidence="3">Uncharacterized protein LOC109008657 isoform X1</fullName>
    </submittedName>
</protein>
<gene>
    <name evidence="3" type="primary">LOC109008657</name>
</gene>
<accession>A0A2I4GKG3</accession>
<reference evidence="3" key="1">
    <citation type="submission" date="2025-08" db="UniProtKB">
        <authorList>
            <consortium name="RefSeq"/>
        </authorList>
    </citation>
    <scope>IDENTIFICATION</scope>
    <source>
        <tissue evidence="3">Leaves</tissue>
    </source>
</reference>
<dbReference type="GeneID" id="109008657"/>
<dbReference type="PANTHER" id="PTHR33356:SF13">
    <property type="entry name" value="DUF4005 DOMAIN-CONTAINING PROTEIN"/>
    <property type="match status" value="1"/>
</dbReference>
<dbReference type="FunCoup" id="A0A2I4GKG3">
    <property type="interactions" value="33"/>
</dbReference>
<dbReference type="RefSeq" id="XP_018844390.2">
    <property type="nucleotide sequence ID" value="XM_018988845.2"/>
</dbReference>
<name>A0A2I4GKG3_JUGRE</name>
<dbReference type="KEGG" id="jre:109008657"/>
<feature type="region of interest" description="Disordered" evidence="1">
    <location>
        <begin position="46"/>
        <end position="102"/>
    </location>
</feature>
<organism evidence="2 3">
    <name type="scientific">Juglans regia</name>
    <name type="common">English walnut</name>
    <dbReference type="NCBI Taxonomy" id="51240"/>
    <lineage>
        <taxon>Eukaryota</taxon>
        <taxon>Viridiplantae</taxon>
        <taxon>Streptophyta</taxon>
        <taxon>Embryophyta</taxon>
        <taxon>Tracheophyta</taxon>
        <taxon>Spermatophyta</taxon>
        <taxon>Magnoliopsida</taxon>
        <taxon>eudicotyledons</taxon>
        <taxon>Gunneridae</taxon>
        <taxon>Pentapetalae</taxon>
        <taxon>rosids</taxon>
        <taxon>fabids</taxon>
        <taxon>Fagales</taxon>
        <taxon>Juglandaceae</taxon>
        <taxon>Juglans</taxon>
    </lineage>
</organism>
<dbReference type="AlphaFoldDB" id="A0A2I4GKG3"/>